<dbReference type="PANTHER" id="PTHR43568">
    <property type="entry name" value="P PROTEIN"/>
    <property type="match status" value="1"/>
</dbReference>
<dbReference type="GO" id="GO:0016020">
    <property type="term" value="C:membrane"/>
    <property type="evidence" value="ECO:0007669"/>
    <property type="project" value="UniProtKB-SubCell"/>
</dbReference>
<dbReference type="GO" id="GO:0055085">
    <property type="term" value="P:transmembrane transport"/>
    <property type="evidence" value="ECO:0007669"/>
    <property type="project" value="InterPro"/>
</dbReference>
<evidence type="ECO:0000256" key="3">
    <source>
        <dbReference type="ARBA" id="ARBA00022692"/>
    </source>
</evidence>
<dbReference type="InterPro" id="IPR002937">
    <property type="entry name" value="Amino_oxidase"/>
</dbReference>
<keyword evidence="4 7" id="KW-1133">Transmembrane helix</keyword>
<evidence type="ECO:0000256" key="5">
    <source>
        <dbReference type="ARBA" id="ARBA00023136"/>
    </source>
</evidence>
<comment type="subcellular location">
    <subcellularLocation>
        <location evidence="1">Membrane</location>
        <topology evidence="1">Multi-pass membrane protein</topology>
    </subcellularLocation>
</comment>
<dbReference type="Pfam" id="PF01593">
    <property type="entry name" value="Amino_oxidase"/>
    <property type="match status" value="1"/>
</dbReference>
<dbReference type="Proteomes" id="UP000250275">
    <property type="component" value="Unassembled WGS sequence"/>
</dbReference>
<feature type="domain" description="Amine oxidase" evidence="8">
    <location>
        <begin position="129"/>
        <end position="375"/>
    </location>
</feature>
<evidence type="ECO:0000256" key="7">
    <source>
        <dbReference type="SAM" id="Phobius"/>
    </source>
</evidence>
<evidence type="ECO:0000259" key="8">
    <source>
        <dbReference type="Pfam" id="PF01593"/>
    </source>
</evidence>
<evidence type="ECO:0000259" key="9">
    <source>
        <dbReference type="Pfam" id="PF03600"/>
    </source>
</evidence>
<keyword evidence="11" id="KW-1185">Reference proteome</keyword>
<keyword evidence="3 7" id="KW-0812">Transmembrane</keyword>
<feature type="transmembrane region" description="Helical" evidence="7">
    <location>
        <begin position="887"/>
        <end position="908"/>
    </location>
</feature>
<feature type="transmembrane region" description="Helical" evidence="7">
    <location>
        <begin position="799"/>
        <end position="817"/>
    </location>
</feature>
<sequence length="1184" mass="133834">MAKFHPRHRCNINKPYKSPWLNSTVKSTGIGHRLQQLRPEELMAADFVDEHSVKEDENDYDIIIIGAGEAGGRILSRNFSNTYHANFLQKHVTELLRTLHIKINEGSIDLAKEKILYTREKTLKVLPKFYGAETYTLPLQGGMSNITNTLLKNILRQHGEIRYVEPVNKITFNNGRVYVSTEKNHFRCEFVVIAVPPSLQSRIAIEPPENSINSHALYTSADNVFFNVTYKKPFWNSNSTQDIVTTWDSNNNLNIVYDATAGNTEESVLAGFLAESTFIQTHKKGLFDTLNDCYKTNESSKYLRYKEYDQSLMDNEIKFGCPMSVLKPTSIDNHINYTGTSNDRIFFASSEYAGNWPGTIDGAIQAGEDTAYEILLRIRPQSLSFREMSNIRLHITITMYDDDTSEDETGLQTPSYLRKGSRCSRGTPGTPSSITSSIILGQIPDEVLRVWSQLPEAIRLDPSLAVFQRAYDRIHQTIERRPSDIIKKDCLVVNMSLGTQRALPQRDQNETSDENGHYNITQESNESKHKPFYRYVKLFLLCCCWLIFTLILIIKSEKVDVLHQISIPSGKIKDYKMHGDTSNEHIKVILEGSLLPTIKPMQFSNISDRYLMIWLELSMNEANNSEQFLFGYEQTKNISDVWFLPILPENLIDSFPSQRHHKIFDLENIDERILDHSDISIKLKTNLESSFAISISYDFSSIDRDVGIVYAAIVLLGLYLLIIFEIVHRTLAAMLASTMSIAILAILNERPTMNELISWIDVDTLLLLFSMMILVGVVAETGVFDWLAVYAYKITGGKIWPLVGTLCFFTSFISSFLDNVTTVLLMTPVTIRLCEVMEINPVPILTAMVVYSNIGGAMTPIGDPPNVIIASNHEVINNGIDFSTFTIHMSIGVILVIFVVFAQLRFIFRDITALKFDEPPDVQELKHEIAIWQRAAASLSSYSKDENVVRETLLRKVQRLLSLLKKKLLTGSVALERYKTTLEELQEKYPIRDKWLLVKSGFTLIFVITLFFLHSIPGLNLSLGWTALLGVLLLLILADSEDLDGLMARVEWSTLLFFASLFVLMEALSRLGLLAWIGKQTERIILSVNEESRLAVAILLLLWVSAFASAFVDNVPLSTMMIRIVTALAQNNELKLPLQPLVWALAFGACMGGNGTLIGATANVVCVGVAEQHGYKFSFMQFFK</sequence>
<dbReference type="InterPro" id="IPR004680">
    <property type="entry name" value="Cit_transptr-like_dom"/>
</dbReference>
<feature type="domain" description="Citrate transporter-like" evidence="9">
    <location>
        <begin position="719"/>
        <end position="1148"/>
    </location>
</feature>
<feature type="transmembrane region" description="Helical" evidence="7">
    <location>
        <begin position="996"/>
        <end position="1016"/>
    </location>
</feature>
<evidence type="ECO:0000313" key="10">
    <source>
        <dbReference type="EMBL" id="OAD57387.1"/>
    </source>
</evidence>
<reference evidence="10 11" key="1">
    <citation type="submission" date="2015-07" db="EMBL/GenBank/DDBJ databases">
        <title>The genome of Eufriesea mexicana.</title>
        <authorList>
            <person name="Pan H."/>
            <person name="Kapheim K."/>
        </authorList>
    </citation>
    <scope>NUCLEOTIDE SEQUENCE [LARGE SCALE GENOMIC DNA]</scope>
    <source>
        <strain evidence="10">0111107269</strain>
        <tissue evidence="10">Whole body</tissue>
    </source>
</reference>
<feature type="region of interest" description="Disordered" evidence="6">
    <location>
        <begin position="404"/>
        <end position="431"/>
    </location>
</feature>
<dbReference type="EMBL" id="KQ761557">
    <property type="protein sequence ID" value="OAD57387.1"/>
    <property type="molecule type" value="Genomic_DNA"/>
</dbReference>
<dbReference type="CDD" id="cd01116">
    <property type="entry name" value="P_permease"/>
    <property type="match status" value="1"/>
</dbReference>
<feature type="region of interest" description="Disordered" evidence="6">
    <location>
        <begin position="502"/>
        <end position="522"/>
    </location>
</feature>
<dbReference type="PANTHER" id="PTHR43568:SF1">
    <property type="entry name" value="P PROTEIN"/>
    <property type="match status" value="1"/>
</dbReference>
<gene>
    <name evidence="10" type="ORF">WN48_02167</name>
</gene>
<dbReference type="SUPFAM" id="SSF51905">
    <property type="entry name" value="FAD/NAD(P)-binding domain"/>
    <property type="match status" value="1"/>
</dbReference>
<feature type="transmembrane region" description="Helical" evidence="7">
    <location>
        <begin position="707"/>
        <end position="724"/>
    </location>
</feature>
<feature type="transmembrane region" description="Helical" evidence="7">
    <location>
        <begin position="1052"/>
        <end position="1074"/>
    </location>
</feature>
<feature type="transmembrane region" description="Helical" evidence="7">
    <location>
        <begin position="1094"/>
        <end position="1112"/>
    </location>
</feature>
<dbReference type="InterPro" id="IPR051475">
    <property type="entry name" value="Diverse_Ion_Transporter"/>
</dbReference>
<dbReference type="AlphaFoldDB" id="A0A310SBX4"/>
<feature type="transmembrane region" description="Helical" evidence="7">
    <location>
        <begin position="731"/>
        <end position="747"/>
    </location>
</feature>
<dbReference type="Pfam" id="PF03600">
    <property type="entry name" value="CitMHS"/>
    <property type="match status" value="1"/>
</dbReference>
<keyword evidence="2" id="KW-0813">Transport</keyword>
<dbReference type="Gene3D" id="3.50.50.60">
    <property type="entry name" value="FAD/NAD(P)-binding domain"/>
    <property type="match status" value="1"/>
</dbReference>
<name>A0A310SBX4_9HYME</name>
<protein>
    <submittedName>
        <fullName evidence="10">P protein</fullName>
    </submittedName>
</protein>
<evidence type="ECO:0000313" key="11">
    <source>
        <dbReference type="Proteomes" id="UP000250275"/>
    </source>
</evidence>
<dbReference type="OrthoDB" id="442352at2759"/>
<feature type="transmembrane region" description="Helical" evidence="7">
    <location>
        <begin position="767"/>
        <end position="792"/>
    </location>
</feature>
<proteinExistence type="predicted"/>
<evidence type="ECO:0000256" key="6">
    <source>
        <dbReference type="SAM" id="MobiDB-lite"/>
    </source>
</evidence>
<accession>A0A310SBX4</accession>
<evidence type="ECO:0000256" key="1">
    <source>
        <dbReference type="ARBA" id="ARBA00004141"/>
    </source>
</evidence>
<keyword evidence="5 7" id="KW-0472">Membrane</keyword>
<evidence type="ECO:0000256" key="2">
    <source>
        <dbReference type="ARBA" id="ARBA00022448"/>
    </source>
</evidence>
<organism evidence="10 11">
    <name type="scientific">Eufriesea mexicana</name>
    <dbReference type="NCBI Taxonomy" id="516756"/>
    <lineage>
        <taxon>Eukaryota</taxon>
        <taxon>Metazoa</taxon>
        <taxon>Ecdysozoa</taxon>
        <taxon>Arthropoda</taxon>
        <taxon>Hexapoda</taxon>
        <taxon>Insecta</taxon>
        <taxon>Pterygota</taxon>
        <taxon>Neoptera</taxon>
        <taxon>Endopterygota</taxon>
        <taxon>Hymenoptera</taxon>
        <taxon>Apocrita</taxon>
        <taxon>Aculeata</taxon>
        <taxon>Apoidea</taxon>
        <taxon>Anthophila</taxon>
        <taxon>Apidae</taxon>
        <taxon>Eufriesea</taxon>
    </lineage>
</organism>
<dbReference type="InterPro" id="IPR036188">
    <property type="entry name" value="FAD/NAD-bd_sf"/>
</dbReference>
<feature type="transmembrane region" description="Helical" evidence="7">
    <location>
        <begin position="535"/>
        <end position="554"/>
    </location>
</feature>
<dbReference type="GO" id="GO:0016491">
    <property type="term" value="F:oxidoreductase activity"/>
    <property type="evidence" value="ECO:0007669"/>
    <property type="project" value="InterPro"/>
</dbReference>
<evidence type="ECO:0000256" key="4">
    <source>
        <dbReference type="ARBA" id="ARBA00022989"/>
    </source>
</evidence>